<dbReference type="EMBL" id="SRLO01000074">
    <property type="protein sequence ID" value="TNN78363.1"/>
    <property type="molecule type" value="Genomic_DNA"/>
</dbReference>
<evidence type="ECO:0000256" key="1">
    <source>
        <dbReference type="SAM" id="MobiDB-lite"/>
    </source>
</evidence>
<feature type="compositionally biased region" description="Basic and acidic residues" evidence="1">
    <location>
        <begin position="128"/>
        <end position="140"/>
    </location>
</feature>
<evidence type="ECO:0000313" key="2">
    <source>
        <dbReference type="EMBL" id="TNN78363.1"/>
    </source>
</evidence>
<dbReference type="AlphaFoldDB" id="A0A4Z2IMI5"/>
<name>A0A4Z2IMI5_9TELE</name>
<organism evidence="2 3">
    <name type="scientific">Liparis tanakae</name>
    <name type="common">Tanaka's snailfish</name>
    <dbReference type="NCBI Taxonomy" id="230148"/>
    <lineage>
        <taxon>Eukaryota</taxon>
        <taxon>Metazoa</taxon>
        <taxon>Chordata</taxon>
        <taxon>Craniata</taxon>
        <taxon>Vertebrata</taxon>
        <taxon>Euteleostomi</taxon>
        <taxon>Actinopterygii</taxon>
        <taxon>Neopterygii</taxon>
        <taxon>Teleostei</taxon>
        <taxon>Neoteleostei</taxon>
        <taxon>Acanthomorphata</taxon>
        <taxon>Eupercaria</taxon>
        <taxon>Perciformes</taxon>
        <taxon>Cottioidei</taxon>
        <taxon>Cottales</taxon>
        <taxon>Liparidae</taxon>
        <taxon>Liparis</taxon>
    </lineage>
</organism>
<evidence type="ECO:0000313" key="3">
    <source>
        <dbReference type="Proteomes" id="UP000314294"/>
    </source>
</evidence>
<comment type="caution">
    <text evidence="2">The sequence shown here is derived from an EMBL/GenBank/DDBJ whole genome shotgun (WGS) entry which is preliminary data.</text>
</comment>
<accession>A0A4Z2IMI5</accession>
<keyword evidence="3" id="KW-1185">Reference proteome</keyword>
<dbReference type="Proteomes" id="UP000314294">
    <property type="component" value="Unassembled WGS sequence"/>
</dbReference>
<protein>
    <submittedName>
        <fullName evidence="2">Uncharacterized protein</fullName>
    </submittedName>
</protein>
<gene>
    <name evidence="2" type="ORF">EYF80_011347</name>
</gene>
<proteinExistence type="predicted"/>
<sequence>MQRLSEGTASSAPDGTRCQPALLYGLLEPLSKHLQVCIPHQDGESVIAASPRQRTEHKPVVYVVQDEGKGDGWLIFGLNCTPGLHRQVRVAHVRDAAASRLQKPSLHSARPLVAEAKKPSGNPSVHNRPSEGKSLCEKLKSSSTFTPEIHVSERSHTEQHSYSDT</sequence>
<feature type="compositionally biased region" description="Basic and acidic residues" evidence="1">
    <location>
        <begin position="150"/>
        <end position="165"/>
    </location>
</feature>
<feature type="region of interest" description="Disordered" evidence="1">
    <location>
        <begin position="100"/>
        <end position="165"/>
    </location>
</feature>
<reference evidence="2 3" key="1">
    <citation type="submission" date="2019-03" db="EMBL/GenBank/DDBJ databases">
        <title>First draft genome of Liparis tanakae, snailfish: a comprehensive survey of snailfish specific genes.</title>
        <authorList>
            <person name="Kim W."/>
            <person name="Song I."/>
            <person name="Jeong J.-H."/>
            <person name="Kim D."/>
            <person name="Kim S."/>
            <person name="Ryu S."/>
            <person name="Song J.Y."/>
            <person name="Lee S.K."/>
        </authorList>
    </citation>
    <scope>NUCLEOTIDE SEQUENCE [LARGE SCALE GENOMIC DNA]</scope>
    <source>
        <tissue evidence="2">Muscle</tissue>
    </source>
</reference>